<dbReference type="GeneID" id="66937651"/>
<dbReference type="RefSeq" id="XP_043128742.1">
    <property type="nucleotide sequence ID" value="XM_043272807.1"/>
</dbReference>
<accession>A0A9P3C5I5</accession>
<reference evidence="1 2" key="1">
    <citation type="submission" date="2021-02" db="EMBL/GenBank/DDBJ databases">
        <title>Pan-genome distribution and transcriptional activeness of fungal secondary metabolism genes in Aspergillus section Fumigati.</title>
        <authorList>
            <person name="Takahashi H."/>
            <person name="Umemura M."/>
            <person name="Ninomiya A."/>
            <person name="Kusuya Y."/>
            <person name="Urayama S."/>
            <person name="Shimizu M."/>
            <person name="Watanabe A."/>
            <person name="Kamei K."/>
            <person name="Yaguchi T."/>
            <person name="Hagiwara D."/>
        </authorList>
    </citation>
    <scope>NUCLEOTIDE SEQUENCE [LARGE SCALE GENOMIC DNA]</scope>
    <source>
        <strain evidence="1 2">IFM 47045</strain>
    </source>
</reference>
<name>A0A9P3C5I5_ASPVI</name>
<sequence length="357" mass="40803">MDFISGISLNNVFADDQSGLLKENLRDDDIERVYRQMARFMLELFQINFDNIGSIPTLQTGFPAPIRPLTWKAHGILHEGGVDVFGDRHKGFTSVTDYFHYLLCQDHQQLKDQPNSALGWHSACEAHASLEVLKSLLPDLVEPNYNYGPFKLICDDFGLGNLIVRSRDDLAVVGVVDLEWVYAGPAQLFASGPWWLLGDRPINEAWDFYNGEPPQVASRYMRYLEIFTSVLKEEEVKIPGHEKKELSTLVEWSKTMGAMWLHMILSAGFFDCQSFPCGQLQRHYGLRWWLDSVKKFENLEEAKVIAQGKELDLTRYDMEVDQIEELKSLMDCGKLTSEEFAARTRLILALKPDDSNA</sequence>
<dbReference type="OrthoDB" id="5412996at2759"/>
<gene>
    <name evidence="1" type="ORF">Aspvir_009669</name>
</gene>
<comment type="caution">
    <text evidence="1">The sequence shown here is derived from an EMBL/GenBank/DDBJ whole genome shotgun (WGS) entry which is preliminary data.</text>
</comment>
<dbReference type="Proteomes" id="UP000710440">
    <property type="component" value="Unassembled WGS sequence"/>
</dbReference>
<evidence type="ECO:0000313" key="2">
    <source>
        <dbReference type="Proteomes" id="UP000710440"/>
    </source>
</evidence>
<dbReference type="InterPro" id="IPR051678">
    <property type="entry name" value="AGP_Transferase"/>
</dbReference>
<proteinExistence type="predicted"/>
<dbReference type="AlphaFoldDB" id="A0A9P3C5I5"/>
<dbReference type="PANTHER" id="PTHR21310:SF37">
    <property type="entry name" value="AMINOGLYCOSIDE PHOSPHOTRANSFERASE DOMAIN-CONTAINING PROTEIN"/>
    <property type="match status" value="1"/>
</dbReference>
<evidence type="ECO:0008006" key="3">
    <source>
        <dbReference type="Google" id="ProtNLM"/>
    </source>
</evidence>
<evidence type="ECO:0000313" key="1">
    <source>
        <dbReference type="EMBL" id="GIK05556.1"/>
    </source>
</evidence>
<dbReference type="EMBL" id="BOPL01000009">
    <property type="protein sequence ID" value="GIK05556.1"/>
    <property type="molecule type" value="Genomic_DNA"/>
</dbReference>
<protein>
    <recommendedName>
        <fullName evidence="3">Aminoglycoside phosphotransferase domain-containing protein</fullName>
    </recommendedName>
</protein>
<organism evidence="1 2">
    <name type="scientific">Aspergillus viridinutans</name>
    <dbReference type="NCBI Taxonomy" id="75553"/>
    <lineage>
        <taxon>Eukaryota</taxon>
        <taxon>Fungi</taxon>
        <taxon>Dikarya</taxon>
        <taxon>Ascomycota</taxon>
        <taxon>Pezizomycotina</taxon>
        <taxon>Eurotiomycetes</taxon>
        <taxon>Eurotiomycetidae</taxon>
        <taxon>Eurotiales</taxon>
        <taxon>Aspergillaceae</taxon>
        <taxon>Aspergillus</taxon>
        <taxon>Aspergillus subgen. Fumigati</taxon>
    </lineage>
</organism>
<dbReference type="PANTHER" id="PTHR21310">
    <property type="entry name" value="AMINOGLYCOSIDE PHOSPHOTRANSFERASE-RELATED-RELATED"/>
    <property type="match status" value="1"/>
</dbReference>
<keyword evidence="2" id="KW-1185">Reference proteome</keyword>